<name>A0A2P4Y4M7_9STRA</name>
<evidence type="ECO:0000313" key="2">
    <source>
        <dbReference type="Proteomes" id="UP000237271"/>
    </source>
</evidence>
<organism evidence="1 2">
    <name type="scientific">Phytophthora palmivora</name>
    <dbReference type="NCBI Taxonomy" id="4796"/>
    <lineage>
        <taxon>Eukaryota</taxon>
        <taxon>Sar</taxon>
        <taxon>Stramenopiles</taxon>
        <taxon>Oomycota</taxon>
        <taxon>Peronosporomycetes</taxon>
        <taxon>Peronosporales</taxon>
        <taxon>Peronosporaceae</taxon>
        <taxon>Phytophthora</taxon>
    </lineage>
</organism>
<sequence length="142" mass="15995">MDPQTRATHIVWMASVSYIGRTTAKNKARTHADQLAVKTWTHHFRSFNKMVDGLANISMDAELSKQILHSGLNSLRGSWRPVIVSLQGDTDHRVDITEGVGALNPGDGASRRAVMRVSHNKQPVQLLYMQWMERTLVRSLAY</sequence>
<dbReference type="OrthoDB" id="165880at2759"/>
<reference evidence="1 2" key="1">
    <citation type="journal article" date="2017" name="Genome Biol. Evol.">
        <title>Phytophthora megakarya and P. palmivora, closely related causal agents of cacao black pod rot, underwent increases in genome sizes and gene numbers by different mechanisms.</title>
        <authorList>
            <person name="Ali S.S."/>
            <person name="Shao J."/>
            <person name="Lary D.J."/>
            <person name="Kronmiller B."/>
            <person name="Shen D."/>
            <person name="Strem M.D."/>
            <person name="Amoako-Attah I."/>
            <person name="Akrofi A.Y."/>
            <person name="Begoude B.A."/>
            <person name="Ten Hoopen G.M."/>
            <person name="Coulibaly K."/>
            <person name="Kebe B.I."/>
            <person name="Melnick R.L."/>
            <person name="Guiltinan M.J."/>
            <person name="Tyler B.M."/>
            <person name="Meinhardt L.W."/>
            <person name="Bailey B.A."/>
        </authorList>
    </citation>
    <scope>NUCLEOTIDE SEQUENCE [LARGE SCALE GENOMIC DNA]</scope>
    <source>
        <strain evidence="2">sbr112.9</strain>
    </source>
</reference>
<evidence type="ECO:0000313" key="1">
    <source>
        <dbReference type="EMBL" id="POM72768.1"/>
    </source>
</evidence>
<dbReference type="EMBL" id="NCKW01005492">
    <property type="protein sequence ID" value="POM72768.1"/>
    <property type="molecule type" value="Genomic_DNA"/>
</dbReference>
<dbReference type="AlphaFoldDB" id="A0A2P4Y4M7"/>
<protein>
    <submittedName>
        <fullName evidence="1">Uncharacterized protein</fullName>
    </submittedName>
</protein>
<keyword evidence="2" id="KW-1185">Reference proteome</keyword>
<gene>
    <name evidence="1" type="ORF">PHPALM_10466</name>
</gene>
<dbReference type="Proteomes" id="UP000237271">
    <property type="component" value="Unassembled WGS sequence"/>
</dbReference>
<proteinExistence type="predicted"/>
<comment type="caution">
    <text evidence="1">The sequence shown here is derived from an EMBL/GenBank/DDBJ whole genome shotgun (WGS) entry which is preliminary data.</text>
</comment>
<accession>A0A2P4Y4M7</accession>